<evidence type="ECO:0000256" key="1">
    <source>
        <dbReference type="SAM" id="MobiDB-lite"/>
    </source>
</evidence>
<accession>A0ABW7TGB0</accession>
<feature type="compositionally biased region" description="Basic and acidic residues" evidence="1">
    <location>
        <begin position="1"/>
        <end position="17"/>
    </location>
</feature>
<proteinExistence type="predicted"/>
<dbReference type="InterPro" id="IPR011009">
    <property type="entry name" value="Kinase-like_dom_sf"/>
</dbReference>
<evidence type="ECO:0000313" key="3">
    <source>
        <dbReference type="EMBL" id="MFI0914888.1"/>
    </source>
</evidence>
<sequence length="217" mass="24053">MPEDGPRRAAVARDHRGSRGAHTLLRRGAAAPGRVATPAGTAGPAVQGTGAAVRGGLWPTPGRAGCSARRRGRPWRQGWGEPILGEVLPLLPWTRRREARRRIGQARDLLVPEPCLVHGRLDAENLLWDGRGRLVSVLGWGRAQLFDPALDAAWLFAQQWDPRRAGADREQMRRTRIWVRTLGLEPLARAILGHKPEEHLAYQVGNTIEWLDQTTGW</sequence>
<dbReference type="Pfam" id="PF01636">
    <property type="entry name" value="APH"/>
    <property type="match status" value="1"/>
</dbReference>
<protein>
    <submittedName>
        <fullName evidence="3">Phosphotransferase</fullName>
    </submittedName>
</protein>
<keyword evidence="4" id="KW-1185">Reference proteome</keyword>
<feature type="region of interest" description="Disordered" evidence="1">
    <location>
        <begin position="1"/>
        <end position="50"/>
    </location>
</feature>
<evidence type="ECO:0000313" key="4">
    <source>
        <dbReference type="Proteomes" id="UP001611162"/>
    </source>
</evidence>
<dbReference type="InterPro" id="IPR002575">
    <property type="entry name" value="Aminoglycoside_PTrfase"/>
</dbReference>
<dbReference type="EMBL" id="JBIRRB010000014">
    <property type="protein sequence ID" value="MFI0914888.1"/>
    <property type="molecule type" value="Genomic_DNA"/>
</dbReference>
<feature type="domain" description="Aminoglycoside phosphotransferase" evidence="2">
    <location>
        <begin position="73"/>
        <end position="171"/>
    </location>
</feature>
<organism evidence="3 4">
    <name type="scientific">Streptomyces abikoensis</name>
    <dbReference type="NCBI Taxonomy" id="97398"/>
    <lineage>
        <taxon>Bacteria</taxon>
        <taxon>Bacillati</taxon>
        <taxon>Actinomycetota</taxon>
        <taxon>Actinomycetes</taxon>
        <taxon>Kitasatosporales</taxon>
        <taxon>Streptomycetaceae</taxon>
        <taxon>Streptomyces</taxon>
    </lineage>
</organism>
<reference evidence="3 4" key="1">
    <citation type="submission" date="2024-10" db="EMBL/GenBank/DDBJ databases">
        <title>The Natural Products Discovery Center: Release of the First 8490 Sequenced Strains for Exploring Actinobacteria Biosynthetic Diversity.</title>
        <authorList>
            <person name="Kalkreuter E."/>
            <person name="Kautsar S.A."/>
            <person name="Yang D."/>
            <person name="Bader C.D."/>
            <person name="Teijaro C.N."/>
            <person name="Fluegel L."/>
            <person name="Davis C.M."/>
            <person name="Simpson J.R."/>
            <person name="Lauterbach L."/>
            <person name="Steele A.D."/>
            <person name="Gui C."/>
            <person name="Meng S."/>
            <person name="Li G."/>
            <person name="Viehrig K."/>
            <person name="Ye F."/>
            <person name="Su P."/>
            <person name="Kiefer A.F."/>
            <person name="Nichols A."/>
            <person name="Cepeda A.J."/>
            <person name="Yan W."/>
            <person name="Fan B."/>
            <person name="Jiang Y."/>
            <person name="Adhikari A."/>
            <person name="Zheng C.-J."/>
            <person name="Schuster L."/>
            <person name="Cowan T.M."/>
            <person name="Smanski M.J."/>
            <person name="Chevrette M.G."/>
            <person name="De Carvalho L.P.S."/>
            <person name="Shen B."/>
        </authorList>
    </citation>
    <scope>NUCLEOTIDE SEQUENCE [LARGE SCALE GENOMIC DNA]</scope>
    <source>
        <strain evidence="3 4">NPDC020979</strain>
    </source>
</reference>
<name>A0ABW7TGB0_9ACTN</name>
<dbReference type="RefSeq" id="WP_397614657.1">
    <property type="nucleotide sequence ID" value="NZ_JBIRRB010000014.1"/>
</dbReference>
<comment type="caution">
    <text evidence="3">The sequence shown here is derived from an EMBL/GenBank/DDBJ whole genome shotgun (WGS) entry which is preliminary data.</text>
</comment>
<gene>
    <name evidence="3" type="ORF">ACH4TF_31255</name>
</gene>
<evidence type="ECO:0000259" key="2">
    <source>
        <dbReference type="Pfam" id="PF01636"/>
    </source>
</evidence>
<dbReference type="Gene3D" id="3.90.1200.10">
    <property type="match status" value="1"/>
</dbReference>
<dbReference type="SUPFAM" id="SSF56112">
    <property type="entry name" value="Protein kinase-like (PK-like)"/>
    <property type="match status" value="1"/>
</dbReference>
<dbReference type="Proteomes" id="UP001611162">
    <property type="component" value="Unassembled WGS sequence"/>
</dbReference>